<comment type="similarity">
    <text evidence="1">Belongs to the CCZ1 family.</text>
</comment>
<dbReference type="OrthoDB" id="240546at2759"/>
<dbReference type="GO" id="GO:0016192">
    <property type="term" value="P:vesicle-mediated transport"/>
    <property type="evidence" value="ECO:0007669"/>
    <property type="project" value="InterPro"/>
</dbReference>
<dbReference type="VEuPathDB" id="FungiDB:HMPREF1544_06596"/>
<dbReference type="GO" id="GO:0035658">
    <property type="term" value="C:Mon1-Ccz1 complex"/>
    <property type="evidence" value="ECO:0007669"/>
    <property type="project" value="InterPro"/>
</dbReference>
<accession>S2K322</accession>
<reference evidence="4" key="1">
    <citation type="submission" date="2013-05" db="EMBL/GenBank/DDBJ databases">
        <title>The Genome sequence of Mucor circinelloides f. circinelloides 1006PhL.</title>
        <authorList>
            <consortium name="The Broad Institute Genomics Platform"/>
            <person name="Cuomo C."/>
            <person name="Earl A."/>
            <person name="Findley K."/>
            <person name="Lee S.C."/>
            <person name="Walker B."/>
            <person name="Young S."/>
            <person name="Zeng Q."/>
            <person name="Gargeya S."/>
            <person name="Fitzgerald M."/>
            <person name="Haas B."/>
            <person name="Abouelleil A."/>
            <person name="Allen A.W."/>
            <person name="Alvarado L."/>
            <person name="Arachchi H.M."/>
            <person name="Berlin A.M."/>
            <person name="Chapman S.B."/>
            <person name="Gainer-Dewar J."/>
            <person name="Goldberg J."/>
            <person name="Griggs A."/>
            <person name="Gujja S."/>
            <person name="Hansen M."/>
            <person name="Howarth C."/>
            <person name="Imamovic A."/>
            <person name="Ireland A."/>
            <person name="Larimer J."/>
            <person name="McCowan C."/>
            <person name="Murphy C."/>
            <person name="Pearson M."/>
            <person name="Poon T.W."/>
            <person name="Priest M."/>
            <person name="Roberts A."/>
            <person name="Saif S."/>
            <person name="Shea T."/>
            <person name="Sisk P."/>
            <person name="Sykes S."/>
            <person name="Wortman J."/>
            <person name="Nusbaum C."/>
            <person name="Birren B."/>
        </authorList>
    </citation>
    <scope>NUCLEOTIDE SEQUENCE [LARGE SCALE GENOMIC DNA]</scope>
    <source>
        <strain evidence="4">1006PhL</strain>
    </source>
</reference>
<organism evidence="3 4">
    <name type="scientific">Mucor circinelloides f. circinelloides (strain 1006PhL)</name>
    <name type="common">Mucormycosis agent</name>
    <name type="synonym">Calyptromyces circinelloides</name>
    <dbReference type="NCBI Taxonomy" id="1220926"/>
    <lineage>
        <taxon>Eukaryota</taxon>
        <taxon>Fungi</taxon>
        <taxon>Fungi incertae sedis</taxon>
        <taxon>Mucoromycota</taxon>
        <taxon>Mucoromycotina</taxon>
        <taxon>Mucoromycetes</taxon>
        <taxon>Mucorales</taxon>
        <taxon>Mucorineae</taxon>
        <taxon>Mucoraceae</taxon>
        <taxon>Mucor</taxon>
    </lineage>
</organism>
<name>S2K322_MUCC1</name>
<dbReference type="PANTHER" id="PTHR13056">
    <property type="entry name" value="VACUOLAR FUSION PROTEIN CCZ1 HOMOLOG-RELATED"/>
    <property type="match status" value="1"/>
</dbReference>
<dbReference type="AlphaFoldDB" id="S2K322"/>
<protein>
    <recommendedName>
        <fullName evidence="2">CCZ1/INTU/HSP4 first Longin domain-containing protein</fullName>
    </recommendedName>
</protein>
<evidence type="ECO:0000259" key="2">
    <source>
        <dbReference type="Pfam" id="PF19031"/>
    </source>
</evidence>
<dbReference type="eggNOG" id="KOG2622">
    <property type="taxonomic scope" value="Eukaryota"/>
</dbReference>
<dbReference type="PANTHER" id="PTHR13056:SF0">
    <property type="entry name" value="VACUOLAR FUSION PROTEIN CCZ1 HOMOLOG-RELATED"/>
    <property type="match status" value="1"/>
</dbReference>
<dbReference type="InterPro" id="IPR043987">
    <property type="entry name" value="CCZ1/INTU/HSP4_longin_1"/>
</dbReference>
<feature type="domain" description="CCZ1/INTU/HSP4 first Longin" evidence="2">
    <location>
        <begin position="27"/>
        <end position="158"/>
    </location>
</feature>
<gene>
    <name evidence="3" type="ORF">HMPREF1544_06596</name>
</gene>
<evidence type="ECO:0000313" key="3">
    <source>
        <dbReference type="EMBL" id="EPB86620.1"/>
    </source>
</evidence>
<keyword evidence="4" id="KW-1185">Reference proteome</keyword>
<evidence type="ECO:0000313" key="4">
    <source>
        <dbReference type="Proteomes" id="UP000014254"/>
    </source>
</evidence>
<sequence>MSSQETQSINRDDAPMLPRLGKNSPILSYFCVYNPSLGPHEENTKDQILYYTAKKVVPADVKMKQVGLAQALVNFTSTFSPSHPTQNVHSQKNRMIFLQPEPGFWMHMCVELGILRKQIKDSKGKEKLVTEYLDSQLNDSALEAVLKIGYEQFKLLNGTFSSILYDENKVTNRQRTKTLMHAIEEFFSEWIWKWDFDRLDIMTFSAVFNGVPVQPVLRANYLNINKLDVSIKEHFESNISHLFVLNVQDGGLVYRSPDLLIDDVCALRKHVLKKVENHAKSEKRKLDIEMTMMKKDSTKISGLKQFTKSLSHSHILSYFSSGGSKSTDTVNSSATPNSATASIDSTLALPSALDIPSTTSSPNGSLASENTNQGMYLTGLVESIAIGMNGEERPVTKSDLVRVYISSVYNGEQPQENQLKEYYLLVYKHKSNLVWSFLLPATSKSEDLLSDPIFYTDLESYMNEKNLETLTNVLIENIASVQEKSLNLGKNYKCFYYDNATLNIKSTMIDPRSASKNPKEKKAAIQVTNEMLLQLLEVREDFNKIPRTSEVYTRSTANHWIAGNRLYNTLRASTSEDDANTIVHENRSSLDECSRDDDMDDYTEMYLIAAKKDTSLADVEGIVNHQMA</sequence>
<proteinExistence type="inferred from homology"/>
<dbReference type="EMBL" id="KE123985">
    <property type="protein sequence ID" value="EPB86620.1"/>
    <property type="molecule type" value="Genomic_DNA"/>
</dbReference>
<dbReference type="Proteomes" id="UP000014254">
    <property type="component" value="Unassembled WGS sequence"/>
</dbReference>
<dbReference type="STRING" id="1220926.S2K322"/>
<evidence type="ECO:0000256" key="1">
    <source>
        <dbReference type="ARBA" id="ARBA00005352"/>
    </source>
</evidence>
<dbReference type="Pfam" id="PF19031">
    <property type="entry name" value="Intu_longin_1"/>
    <property type="match status" value="1"/>
</dbReference>
<dbReference type="InterPro" id="IPR013176">
    <property type="entry name" value="Ccz1"/>
</dbReference>
<dbReference type="InParanoid" id="S2K322"/>
<dbReference type="OMA" id="YKCFYYD"/>